<feature type="transmembrane region" description="Helical" evidence="5">
    <location>
        <begin position="95"/>
        <end position="115"/>
    </location>
</feature>
<dbReference type="InterPro" id="IPR018043">
    <property type="entry name" value="Na/Gal_symport_CS"/>
</dbReference>
<feature type="transmembrane region" description="Helical" evidence="5">
    <location>
        <begin position="426"/>
        <end position="445"/>
    </location>
</feature>
<dbReference type="EMBL" id="CP000750">
    <property type="protein sequence ID" value="ABS04003.1"/>
    <property type="molecule type" value="Genomic_DNA"/>
</dbReference>
<dbReference type="AlphaFoldDB" id="A6WB14"/>
<evidence type="ECO:0000256" key="5">
    <source>
        <dbReference type="SAM" id="Phobius"/>
    </source>
</evidence>
<keyword evidence="3 5" id="KW-1133">Transmembrane helix</keyword>
<dbReference type="PROSITE" id="PS50850">
    <property type="entry name" value="MFS"/>
    <property type="match status" value="1"/>
</dbReference>
<dbReference type="eggNOG" id="COG2211">
    <property type="taxonomic scope" value="Bacteria"/>
</dbReference>
<dbReference type="GO" id="GO:0022857">
    <property type="term" value="F:transmembrane transporter activity"/>
    <property type="evidence" value="ECO:0007669"/>
    <property type="project" value="InterPro"/>
</dbReference>
<organism evidence="7 8">
    <name type="scientific">Kineococcus radiotolerans (strain ATCC BAA-149 / DSM 14245 / SRS30216)</name>
    <dbReference type="NCBI Taxonomy" id="266940"/>
    <lineage>
        <taxon>Bacteria</taxon>
        <taxon>Bacillati</taxon>
        <taxon>Actinomycetota</taxon>
        <taxon>Actinomycetes</taxon>
        <taxon>Kineosporiales</taxon>
        <taxon>Kineosporiaceae</taxon>
        <taxon>Kineococcus</taxon>
    </lineage>
</organism>
<dbReference type="GO" id="GO:0006814">
    <property type="term" value="P:sodium ion transport"/>
    <property type="evidence" value="ECO:0007669"/>
    <property type="project" value="InterPro"/>
</dbReference>
<dbReference type="PANTHER" id="PTHR23528">
    <property type="match status" value="1"/>
</dbReference>
<evidence type="ECO:0000256" key="1">
    <source>
        <dbReference type="ARBA" id="ARBA00004651"/>
    </source>
</evidence>
<accession>A6WB14</accession>
<evidence type="ECO:0000259" key="6">
    <source>
        <dbReference type="PROSITE" id="PS50850"/>
    </source>
</evidence>
<evidence type="ECO:0000256" key="4">
    <source>
        <dbReference type="ARBA" id="ARBA00023136"/>
    </source>
</evidence>
<protein>
    <submittedName>
        <fullName evidence="7">Major facilitator superfamily MFS_1</fullName>
    </submittedName>
</protein>
<dbReference type="GO" id="GO:0005886">
    <property type="term" value="C:plasma membrane"/>
    <property type="evidence" value="ECO:0007669"/>
    <property type="project" value="UniProtKB-SubCell"/>
</dbReference>
<gene>
    <name evidence="7" type="ordered locus">Krad_2528</name>
</gene>
<dbReference type="Proteomes" id="UP000001116">
    <property type="component" value="Chromosome"/>
</dbReference>
<dbReference type="OrthoDB" id="7584869at2"/>
<feature type="transmembrane region" description="Helical" evidence="5">
    <location>
        <begin position="336"/>
        <end position="354"/>
    </location>
</feature>
<evidence type="ECO:0000313" key="7">
    <source>
        <dbReference type="EMBL" id="ABS04003.1"/>
    </source>
</evidence>
<feature type="transmembrane region" description="Helical" evidence="5">
    <location>
        <begin position="213"/>
        <end position="234"/>
    </location>
</feature>
<keyword evidence="8" id="KW-1185">Reference proteome</keyword>
<comment type="subcellular location">
    <subcellularLocation>
        <location evidence="1">Cell membrane</location>
        <topology evidence="1">Multi-pass membrane protein</topology>
    </subcellularLocation>
</comment>
<feature type="transmembrane region" description="Helical" evidence="5">
    <location>
        <begin position="398"/>
        <end position="420"/>
    </location>
</feature>
<dbReference type="KEGG" id="kra:Krad_2528"/>
<keyword evidence="4 5" id="KW-0472">Membrane</keyword>
<feature type="transmembrane region" description="Helical" evidence="5">
    <location>
        <begin position="50"/>
        <end position="75"/>
    </location>
</feature>
<evidence type="ECO:0000313" key="8">
    <source>
        <dbReference type="Proteomes" id="UP000001116"/>
    </source>
</evidence>
<dbReference type="CDD" id="cd06174">
    <property type="entry name" value="MFS"/>
    <property type="match status" value="1"/>
</dbReference>
<evidence type="ECO:0000256" key="2">
    <source>
        <dbReference type="ARBA" id="ARBA00022692"/>
    </source>
</evidence>
<dbReference type="STRING" id="266940.Krad_2528"/>
<reference evidence="8" key="1">
    <citation type="journal article" date="2008" name="PLoS ONE">
        <title>Survival in nuclear waste, extreme resistance, and potential applications gleaned from the genome sequence of Kineococcus radiotolerans SRS30216.</title>
        <authorList>
            <person name="Bagwell C.E."/>
            <person name="Bhat S."/>
            <person name="Hawkins G.M."/>
            <person name="Smith B.W."/>
            <person name="Biswas T."/>
            <person name="Hoover T.R."/>
            <person name="Saunders E."/>
            <person name="Han C.S."/>
            <person name="Tsodikov O.V."/>
            <person name="Shimkets L.J."/>
        </authorList>
    </citation>
    <scope>NUCLEOTIDE SEQUENCE [LARGE SCALE GENOMIC DNA]</scope>
    <source>
        <strain evidence="8">ATCC BAA-149 / DSM 14245 / SRS30216</strain>
    </source>
</reference>
<feature type="transmembrane region" description="Helical" evidence="5">
    <location>
        <begin position="127"/>
        <end position="147"/>
    </location>
</feature>
<feature type="transmembrane region" description="Helical" evidence="5">
    <location>
        <begin position="153"/>
        <end position="174"/>
    </location>
</feature>
<dbReference type="HOGENOM" id="CLU_040011_1_1_11"/>
<dbReference type="SUPFAM" id="SSF103473">
    <property type="entry name" value="MFS general substrate transporter"/>
    <property type="match status" value="1"/>
</dbReference>
<dbReference type="PANTHER" id="PTHR23528:SF1">
    <property type="entry name" value="MAJOR FACILITATOR SUPERFAMILY (MFS) PROFILE DOMAIN-CONTAINING PROTEIN"/>
    <property type="match status" value="1"/>
</dbReference>
<dbReference type="Gene3D" id="1.20.1250.20">
    <property type="entry name" value="MFS general substrate transporter like domains"/>
    <property type="match status" value="2"/>
</dbReference>
<evidence type="ECO:0000256" key="3">
    <source>
        <dbReference type="ARBA" id="ARBA00022989"/>
    </source>
</evidence>
<keyword evidence="2 5" id="KW-0812">Transmembrane</keyword>
<feature type="transmembrane region" description="Helical" evidence="5">
    <location>
        <begin position="360"/>
        <end position="386"/>
    </location>
</feature>
<dbReference type="PROSITE" id="PS00872">
    <property type="entry name" value="NA_GALACTOSIDE_SYMP"/>
    <property type="match status" value="1"/>
</dbReference>
<dbReference type="InterPro" id="IPR011701">
    <property type="entry name" value="MFS"/>
</dbReference>
<name>A6WB14_KINRD</name>
<proteinExistence type="predicted"/>
<sequence>MSNTPLPPEITPAQAISDAAGLVTEHVAHRNEPGPPSSQRGDPVRPLPRVGAGFIGAYMFTYFGLNLVMLMPALFSLAYKVQVIDPTGKHTSLGLVIGLGSILGLIAGPVAGVLADGTRLRWGRRRPWLVAGLLLAALGALIIALVSSIALMVVGWSISQLAVAVISAGFNPVLAERVPSAQRGRVGALGGVSAALAGVGASLFGSFLTGSMLLLFLTPCVVFALGLLIFLPILKDEPAPAGTVVPSLAEVFRSFLFNPRQHSDFALVFIGKFLLQFGFTFFSTYQLYFLLDRLGSTPEEAGRKLAAAGGISLVALMSFAVLGGFLSDRLRRRKPFIYLAAALIATGLITVAVADSITMFILGGTLLSAGTGAFTSVDLAMATDLLPEPDKAGKYMGIYYLSSGIPGVIAPIVAPLVIGLGGGGNYAALFTCGAILAAGTAITTARIRSVR</sequence>
<feature type="transmembrane region" description="Helical" evidence="5">
    <location>
        <begin position="265"/>
        <end position="285"/>
    </location>
</feature>
<feature type="transmembrane region" description="Helical" evidence="5">
    <location>
        <begin position="186"/>
        <end position="207"/>
    </location>
</feature>
<dbReference type="InterPro" id="IPR036259">
    <property type="entry name" value="MFS_trans_sf"/>
</dbReference>
<dbReference type="InterPro" id="IPR020846">
    <property type="entry name" value="MFS_dom"/>
</dbReference>
<feature type="domain" description="Major facilitator superfamily (MFS) profile" evidence="6">
    <location>
        <begin position="52"/>
        <end position="451"/>
    </location>
</feature>
<dbReference type="Pfam" id="PF07690">
    <property type="entry name" value="MFS_1"/>
    <property type="match status" value="1"/>
</dbReference>
<feature type="transmembrane region" description="Helical" evidence="5">
    <location>
        <begin position="305"/>
        <end position="324"/>
    </location>
</feature>